<dbReference type="PROSITE" id="PS50002">
    <property type="entry name" value="SH3"/>
    <property type="match status" value="2"/>
</dbReference>
<dbReference type="InterPro" id="IPR027267">
    <property type="entry name" value="AH/BAR_dom_sf"/>
</dbReference>
<accession>A0ABQ9XH42</accession>
<protein>
    <recommendedName>
        <fullName evidence="5">SH3 domain-containing protein</fullName>
    </recommendedName>
</protein>
<evidence type="ECO:0000256" key="2">
    <source>
        <dbReference type="PROSITE-ProRule" id="PRU00192"/>
    </source>
</evidence>
<feature type="region of interest" description="Disordered" evidence="4">
    <location>
        <begin position="383"/>
        <end position="402"/>
    </location>
</feature>
<feature type="domain" description="SH3" evidence="5">
    <location>
        <begin position="315"/>
        <end position="376"/>
    </location>
</feature>
<keyword evidence="1 2" id="KW-0728">SH3 domain</keyword>
<evidence type="ECO:0000313" key="7">
    <source>
        <dbReference type="Proteomes" id="UP001281761"/>
    </source>
</evidence>
<feature type="compositionally biased region" description="Low complexity" evidence="4">
    <location>
        <begin position="292"/>
        <end position="312"/>
    </location>
</feature>
<reference evidence="6 7" key="1">
    <citation type="journal article" date="2022" name="bioRxiv">
        <title>Genomics of Preaxostyla Flagellates Illuminates Evolutionary Transitions and the Path Towards Mitochondrial Loss.</title>
        <authorList>
            <person name="Novak L.V.F."/>
            <person name="Treitli S.C."/>
            <person name="Pyrih J."/>
            <person name="Halakuc P."/>
            <person name="Pipaliya S.V."/>
            <person name="Vacek V."/>
            <person name="Brzon O."/>
            <person name="Soukal P."/>
            <person name="Eme L."/>
            <person name="Dacks J.B."/>
            <person name="Karnkowska A."/>
            <person name="Elias M."/>
            <person name="Hampl V."/>
        </authorList>
    </citation>
    <scope>NUCLEOTIDE SEQUENCE [LARGE SCALE GENOMIC DNA]</scope>
    <source>
        <strain evidence="6">NAU3</strain>
        <tissue evidence="6">Gut</tissue>
    </source>
</reference>
<keyword evidence="7" id="KW-1185">Reference proteome</keyword>
<name>A0ABQ9XH42_9EUKA</name>
<evidence type="ECO:0000256" key="4">
    <source>
        <dbReference type="SAM" id="MobiDB-lite"/>
    </source>
</evidence>
<evidence type="ECO:0000256" key="3">
    <source>
        <dbReference type="SAM" id="Coils"/>
    </source>
</evidence>
<feature type="domain" description="SH3" evidence="5">
    <location>
        <begin position="403"/>
        <end position="460"/>
    </location>
</feature>
<keyword evidence="3" id="KW-0175">Coiled coil</keyword>
<evidence type="ECO:0000313" key="6">
    <source>
        <dbReference type="EMBL" id="KAK2949616.1"/>
    </source>
</evidence>
<dbReference type="Pfam" id="PF00018">
    <property type="entry name" value="SH3_1"/>
    <property type="match status" value="1"/>
</dbReference>
<dbReference type="PANTHER" id="PTHR15735:SF12">
    <property type="entry name" value="CDC42-INTERACTING PROTEIN 4, ISOFORM B"/>
    <property type="match status" value="1"/>
</dbReference>
<dbReference type="SMART" id="SM00326">
    <property type="entry name" value="SH3"/>
    <property type="match status" value="2"/>
</dbReference>
<proteinExistence type="predicted"/>
<dbReference type="SUPFAM" id="SSF50044">
    <property type="entry name" value="SH3-domain"/>
    <property type="match status" value="2"/>
</dbReference>
<dbReference type="EMBL" id="JARBJD010000153">
    <property type="protein sequence ID" value="KAK2949616.1"/>
    <property type="molecule type" value="Genomic_DNA"/>
</dbReference>
<organism evidence="6 7">
    <name type="scientific">Blattamonas nauphoetae</name>
    <dbReference type="NCBI Taxonomy" id="2049346"/>
    <lineage>
        <taxon>Eukaryota</taxon>
        <taxon>Metamonada</taxon>
        <taxon>Preaxostyla</taxon>
        <taxon>Oxymonadida</taxon>
        <taxon>Blattamonas</taxon>
    </lineage>
</organism>
<dbReference type="Gene3D" id="1.20.1270.60">
    <property type="entry name" value="Arfaptin homology (AH) domain/BAR domain"/>
    <property type="match status" value="1"/>
</dbReference>
<evidence type="ECO:0000259" key="5">
    <source>
        <dbReference type="PROSITE" id="PS50002"/>
    </source>
</evidence>
<dbReference type="CDD" id="cd00174">
    <property type="entry name" value="SH3"/>
    <property type="match status" value="1"/>
</dbReference>
<gene>
    <name evidence="6" type="ORF">BLNAU_15476</name>
</gene>
<dbReference type="PANTHER" id="PTHR15735">
    <property type="entry name" value="FCH AND DOUBLE SH3 DOMAINS PROTEIN"/>
    <property type="match status" value="1"/>
</dbReference>
<sequence>MSSSYQSPSDLNFKDTLWEGLSKVFSRGHEGSEALHQAAFRCLKHHIASVRFMEEIKSRKFSPLPEKRSIGTAWDAMKAVVVEVENTTKAVATRFDELHKQLLHEKEEYDKACKQLETDYNAIKKKRADHLSIVEKKKHSYENAFKDWDQTEGEYQKALTGGDQKNIQKLMKSSTSKNGTKNQTEADYAKAVKECNVIETEYDNTQTRILLAFEELETKRINTIKEKLTALWTEWTSYLTTMSQFSQQGLATTQTIDTHADLVGFVNEARTNVGHAPHQVFVPAQRTHGPNVASSVAPVQSQPQTQSSASSGAQSQKMIIVAAYDFAAQETTEMSITAGEELEVVTPDKGQGWTLIRKKDGSEGFVPTNHIMECTPQQHRDMLGQSAQSEPEPAAPSLPTNTGAGMTATALYDYAAGSEGELSLTAGEAITVEQGEDPDWILAVNSSGQSGFVPLSYIQM</sequence>
<dbReference type="SUPFAM" id="SSF103657">
    <property type="entry name" value="BAR/IMD domain-like"/>
    <property type="match status" value="1"/>
</dbReference>
<dbReference type="Gene3D" id="2.30.30.40">
    <property type="entry name" value="SH3 Domains"/>
    <property type="match status" value="2"/>
</dbReference>
<evidence type="ECO:0000256" key="1">
    <source>
        <dbReference type="ARBA" id="ARBA00022443"/>
    </source>
</evidence>
<dbReference type="Proteomes" id="UP001281761">
    <property type="component" value="Unassembled WGS sequence"/>
</dbReference>
<dbReference type="Pfam" id="PF14604">
    <property type="entry name" value="SH3_9"/>
    <property type="match status" value="1"/>
</dbReference>
<feature type="region of interest" description="Disordered" evidence="4">
    <location>
        <begin position="289"/>
        <end position="312"/>
    </location>
</feature>
<dbReference type="InterPro" id="IPR036028">
    <property type="entry name" value="SH3-like_dom_sf"/>
</dbReference>
<comment type="caution">
    <text evidence="6">The sequence shown here is derived from an EMBL/GenBank/DDBJ whole genome shotgun (WGS) entry which is preliminary data.</text>
</comment>
<dbReference type="InterPro" id="IPR001452">
    <property type="entry name" value="SH3_domain"/>
</dbReference>
<feature type="coiled-coil region" evidence="3">
    <location>
        <begin position="99"/>
        <end position="126"/>
    </location>
</feature>